<evidence type="ECO:0000313" key="4">
    <source>
        <dbReference type="Proteomes" id="UP001530400"/>
    </source>
</evidence>
<feature type="chain" id="PRO_5044800205" evidence="2">
    <location>
        <begin position="19"/>
        <end position="282"/>
    </location>
</feature>
<evidence type="ECO:0000256" key="1">
    <source>
        <dbReference type="SAM" id="MobiDB-lite"/>
    </source>
</evidence>
<organism evidence="3 4">
    <name type="scientific">Cyclotella atomus</name>
    <dbReference type="NCBI Taxonomy" id="382360"/>
    <lineage>
        <taxon>Eukaryota</taxon>
        <taxon>Sar</taxon>
        <taxon>Stramenopiles</taxon>
        <taxon>Ochrophyta</taxon>
        <taxon>Bacillariophyta</taxon>
        <taxon>Coscinodiscophyceae</taxon>
        <taxon>Thalassiosirophycidae</taxon>
        <taxon>Stephanodiscales</taxon>
        <taxon>Stephanodiscaceae</taxon>
        <taxon>Cyclotella</taxon>
    </lineage>
</organism>
<evidence type="ECO:0000313" key="3">
    <source>
        <dbReference type="EMBL" id="KAL3771120.1"/>
    </source>
</evidence>
<proteinExistence type="predicted"/>
<keyword evidence="2" id="KW-0732">Signal</keyword>
<keyword evidence="4" id="KW-1185">Reference proteome</keyword>
<feature type="region of interest" description="Disordered" evidence="1">
    <location>
        <begin position="20"/>
        <end position="141"/>
    </location>
</feature>
<accession>A0ABD3NEA5</accession>
<gene>
    <name evidence="3" type="ORF">ACHAWO_005136</name>
</gene>
<reference evidence="3 4" key="1">
    <citation type="submission" date="2024-10" db="EMBL/GenBank/DDBJ databases">
        <title>Updated reference genomes for cyclostephanoid diatoms.</title>
        <authorList>
            <person name="Roberts W.R."/>
            <person name="Alverson A.J."/>
        </authorList>
    </citation>
    <scope>NUCLEOTIDE SEQUENCE [LARGE SCALE GENOMIC DNA]</scope>
    <source>
        <strain evidence="3 4">AJA010-31</strain>
    </source>
</reference>
<dbReference type="AlphaFoldDB" id="A0ABD3NEA5"/>
<protein>
    <submittedName>
        <fullName evidence="3">Uncharacterized protein</fullName>
    </submittedName>
</protein>
<evidence type="ECO:0000256" key="2">
    <source>
        <dbReference type="SAM" id="SignalP"/>
    </source>
</evidence>
<sequence length="282" mass="29602">MKLLNSVFLLAYAASVSANSLSSQSPSASSRPSNSPSSQPTTSLGPSESVQTSLPPSSQPSASPSVSKSPSSQPTTSSHPSLSFGPASNPSVSPSNVPSKSISPSVSLVPSLSAHPSHQPTVSSEPSHQPSLSTVPTKTSYPSVSSFNCLPYGETPLKDGARFIETFNSYYSNGTFKKADHVDAKLWPGGRAERTTAKPLCKDIPKLVLGVNLDKNNVTGANLFAKQMVFDGIVFGTRSHALRFQTAESESTNIVLIDGGVEIRGFGDWKTNSSAKFVDLVE</sequence>
<feature type="signal peptide" evidence="2">
    <location>
        <begin position="1"/>
        <end position="18"/>
    </location>
</feature>
<dbReference type="Proteomes" id="UP001530400">
    <property type="component" value="Unassembled WGS sequence"/>
</dbReference>
<dbReference type="EMBL" id="JALLPJ020001294">
    <property type="protein sequence ID" value="KAL3771120.1"/>
    <property type="molecule type" value="Genomic_DNA"/>
</dbReference>
<comment type="caution">
    <text evidence="3">The sequence shown here is derived from an EMBL/GenBank/DDBJ whole genome shotgun (WGS) entry which is preliminary data.</text>
</comment>
<feature type="compositionally biased region" description="Low complexity" evidence="1">
    <location>
        <begin position="20"/>
        <end position="118"/>
    </location>
</feature>
<feature type="compositionally biased region" description="Polar residues" evidence="1">
    <location>
        <begin position="119"/>
        <end position="141"/>
    </location>
</feature>
<name>A0ABD3NEA5_9STRA</name>